<organism evidence="7 8">
    <name type="scientific">Postia placenta MAD-698-R-SB12</name>
    <dbReference type="NCBI Taxonomy" id="670580"/>
    <lineage>
        <taxon>Eukaryota</taxon>
        <taxon>Fungi</taxon>
        <taxon>Dikarya</taxon>
        <taxon>Basidiomycota</taxon>
        <taxon>Agaricomycotina</taxon>
        <taxon>Agaricomycetes</taxon>
        <taxon>Polyporales</taxon>
        <taxon>Adustoporiaceae</taxon>
        <taxon>Rhodonia</taxon>
    </lineage>
</organism>
<keyword evidence="3" id="KW-0677">Repeat</keyword>
<dbReference type="STRING" id="670580.A0A1X6MZP9"/>
<evidence type="ECO:0000256" key="4">
    <source>
        <dbReference type="ARBA" id="ARBA00023043"/>
    </source>
</evidence>
<dbReference type="InterPro" id="IPR038753">
    <property type="entry name" value="NFKBIL1"/>
</dbReference>
<evidence type="ECO:0000313" key="7">
    <source>
        <dbReference type="EMBL" id="OSX61663.1"/>
    </source>
</evidence>
<dbReference type="OrthoDB" id="412109at2759"/>
<dbReference type="EMBL" id="KZ110598">
    <property type="protein sequence ID" value="OSX61663.1"/>
    <property type="molecule type" value="Genomic_DNA"/>
</dbReference>
<keyword evidence="5" id="KW-0539">Nucleus</keyword>
<dbReference type="PANTHER" id="PTHR15263:SF1">
    <property type="entry name" value="NF-KAPPA-B INHIBITOR-LIKE PROTEIN 1"/>
    <property type="match status" value="1"/>
</dbReference>
<feature type="compositionally biased region" description="Basic residues" evidence="6">
    <location>
        <begin position="223"/>
        <end position="232"/>
    </location>
</feature>
<evidence type="ECO:0000256" key="6">
    <source>
        <dbReference type="SAM" id="MobiDB-lite"/>
    </source>
</evidence>
<name>A0A1X6MZP9_9APHY</name>
<dbReference type="GeneID" id="36330678"/>
<feature type="compositionally biased region" description="Basic residues" evidence="6">
    <location>
        <begin position="25"/>
        <end position="44"/>
    </location>
</feature>
<dbReference type="RefSeq" id="XP_024338457.1">
    <property type="nucleotide sequence ID" value="XM_024485729.1"/>
</dbReference>
<protein>
    <submittedName>
        <fullName evidence="7">Uncharacterized protein</fullName>
    </submittedName>
</protein>
<feature type="compositionally biased region" description="Basic and acidic residues" evidence="6">
    <location>
        <begin position="15"/>
        <end position="24"/>
    </location>
</feature>
<gene>
    <name evidence="7" type="ORF">POSPLADRAFT_1144732</name>
</gene>
<feature type="region of interest" description="Disordered" evidence="6">
    <location>
        <begin position="192"/>
        <end position="233"/>
    </location>
</feature>
<keyword evidence="8" id="KW-1185">Reference proteome</keyword>
<reference evidence="7 8" key="1">
    <citation type="submission" date="2017-04" db="EMBL/GenBank/DDBJ databases">
        <title>Genome Sequence of the Model Brown-Rot Fungus Postia placenta SB12.</title>
        <authorList>
            <consortium name="DOE Joint Genome Institute"/>
            <person name="Gaskell J."/>
            <person name="Kersten P."/>
            <person name="Larrondo L.F."/>
            <person name="Canessa P."/>
            <person name="Martinez D."/>
            <person name="Hibbett D."/>
            <person name="Schmoll M."/>
            <person name="Kubicek C.P."/>
            <person name="Martinez A.T."/>
            <person name="Yadav J."/>
            <person name="Master E."/>
            <person name="Magnuson J.K."/>
            <person name="James T."/>
            <person name="Yaver D."/>
            <person name="Berka R."/>
            <person name="Labutti K."/>
            <person name="Lipzen A."/>
            <person name="Aerts A."/>
            <person name="Barry K."/>
            <person name="Henrissat B."/>
            <person name="Blanchette R."/>
            <person name="Grigoriev I."/>
            <person name="Cullen D."/>
        </authorList>
    </citation>
    <scope>NUCLEOTIDE SEQUENCE [LARGE SCALE GENOMIC DNA]</scope>
    <source>
        <strain evidence="7 8">MAD-698-R-SB12</strain>
    </source>
</reference>
<proteinExistence type="predicted"/>
<evidence type="ECO:0000256" key="1">
    <source>
        <dbReference type="ARBA" id="ARBA00004123"/>
    </source>
</evidence>
<dbReference type="PANTHER" id="PTHR15263">
    <property type="entry name" value="I-KAPPA-B-LIKE PROTEIN IKBL"/>
    <property type="match status" value="1"/>
</dbReference>
<keyword evidence="2" id="KW-0597">Phosphoprotein</keyword>
<evidence type="ECO:0000256" key="3">
    <source>
        <dbReference type="ARBA" id="ARBA00022737"/>
    </source>
</evidence>
<sequence length="361" mass="41513">MEMPSGTGKLHLKRTPAEQAERDFRKAKKATKKTAKKTAKRRRHADISDDELGNSSSSSKRQRAGSPSRSATDYPFVVDDDEYGPPPPPPASTSSHRAHKPDYDEIYARLEEERFREKMFGAMAEDERLDGLESHLNNYAHVPRRWRGGGMDRMDDELGIDPQMMEEEDYTEWVRAGMWRRKHAEEYAEHERKAAERNARRAREEAVREETARLEKNAEADRRRRRRSRERRRAGEARERYDVRWKELLSASSGGPLRFSDIPWPVLLPDGDSARGRMLALEHFTVEAISAFLLPTEGDSSGDPEVAKSKKEKLRETMLRFHPDKFEGRITGRVRENDQEKVKEAVGIVVRTVTGLMGDGK</sequence>
<feature type="compositionally biased region" description="Basic and acidic residues" evidence="6">
    <location>
        <begin position="192"/>
        <end position="222"/>
    </location>
</feature>
<evidence type="ECO:0000256" key="5">
    <source>
        <dbReference type="ARBA" id="ARBA00023242"/>
    </source>
</evidence>
<comment type="subcellular location">
    <subcellularLocation>
        <location evidence="1">Nucleus</location>
    </subcellularLocation>
</comment>
<dbReference type="AlphaFoldDB" id="A0A1X6MZP9"/>
<keyword evidence="4" id="KW-0040">ANK repeat</keyword>
<dbReference type="GO" id="GO:0043124">
    <property type="term" value="P:negative regulation of canonical NF-kappaB signal transduction"/>
    <property type="evidence" value="ECO:0007669"/>
    <property type="project" value="InterPro"/>
</dbReference>
<evidence type="ECO:0000313" key="8">
    <source>
        <dbReference type="Proteomes" id="UP000194127"/>
    </source>
</evidence>
<dbReference type="GO" id="GO:0005634">
    <property type="term" value="C:nucleus"/>
    <property type="evidence" value="ECO:0007669"/>
    <property type="project" value="UniProtKB-SubCell"/>
</dbReference>
<feature type="region of interest" description="Disordered" evidence="6">
    <location>
        <begin position="1"/>
        <end position="105"/>
    </location>
</feature>
<dbReference type="Proteomes" id="UP000194127">
    <property type="component" value="Unassembled WGS sequence"/>
</dbReference>
<accession>A0A1X6MZP9</accession>
<evidence type="ECO:0000256" key="2">
    <source>
        <dbReference type="ARBA" id="ARBA00022553"/>
    </source>
</evidence>